<name>A0ABP3ASR6_MYCUL</name>
<accession>A0ABP3ASR6</accession>
<evidence type="ECO:0000313" key="1">
    <source>
        <dbReference type="EMBL" id="EUA92926.1"/>
    </source>
</evidence>
<protein>
    <submittedName>
        <fullName evidence="1">Uncharacterized protein</fullName>
    </submittedName>
</protein>
<proteinExistence type="predicted"/>
<gene>
    <name evidence="1" type="ORF">I551_0545</name>
</gene>
<keyword evidence="2" id="KW-1185">Reference proteome</keyword>
<sequence length="60" mass="6477">MLEVAIAERVVQRPAGALGVLGGSAHDVHHRYVFGVAARDGVGRGKLADSESRYHRRHST</sequence>
<organism evidence="1 2">
    <name type="scientific">Mycobacterium ulcerans str. Harvey</name>
    <dbReference type="NCBI Taxonomy" id="1299332"/>
    <lineage>
        <taxon>Bacteria</taxon>
        <taxon>Bacillati</taxon>
        <taxon>Actinomycetota</taxon>
        <taxon>Actinomycetes</taxon>
        <taxon>Mycobacteriales</taxon>
        <taxon>Mycobacteriaceae</taxon>
        <taxon>Mycobacterium</taxon>
        <taxon>Mycobacterium ulcerans group</taxon>
    </lineage>
</organism>
<evidence type="ECO:0000313" key="2">
    <source>
        <dbReference type="Proteomes" id="UP000020681"/>
    </source>
</evidence>
<dbReference type="Proteomes" id="UP000020681">
    <property type="component" value="Unassembled WGS sequence"/>
</dbReference>
<comment type="caution">
    <text evidence="1">The sequence shown here is derived from an EMBL/GenBank/DDBJ whole genome shotgun (WGS) entry which is preliminary data.</text>
</comment>
<reference evidence="1 2" key="1">
    <citation type="submission" date="2014-01" db="EMBL/GenBank/DDBJ databases">
        <authorList>
            <person name="Dobos K."/>
            <person name="Lenaerts A."/>
            <person name="Ordway D."/>
            <person name="DeGroote M.A."/>
            <person name="Parker T."/>
            <person name="Sizemore C."/>
            <person name="Tallon L.J."/>
            <person name="Sadzewicz L.K."/>
            <person name="Sengamalay N."/>
            <person name="Fraser C.M."/>
            <person name="Hine E."/>
            <person name="Shefchek K.A."/>
            <person name="Das S.P."/>
            <person name="Tettelin H."/>
        </authorList>
    </citation>
    <scope>NUCLEOTIDE SEQUENCE [LARGE SCALE GENOMIC DNA]</scope>
    <source>
        <strain evidence="1 2">Harvey</strain>
    </source>
</reference>
<dbReference type="EMBL" id="JAOL01000070">
    <property type="protein sequence ID" value="EUA92926.1"/>
    <property type="molecule type" value="Genomic_DNA"/>
</dbReference>